<accession>A0A7C9EGR5</accession>
<dbReference type="EMBL" id="GISG01237661">
    <property type="protein sequence ID" value="MBA4668002.1"/>
    <property type="molecule type" value="Transcribed_RNA"/>
</dbReference>
<evidence type="ECO:0000313" key="1">
    <source>
        <dbReference type="EMBL" id="MBA4668002.1"/>
    </source>
</evidence>
<proteinExistence type="predicted"/>
<protein>
    <submittedName>
        <fullName evidence="1">Uncharacterized protein</fullName>
    </submittedName>
</protein>
<reference evidence="1" key="2">
    <citation type="submission" date="2020-07" db="EMBL/GenBank/DDBJ databases">
        <authorList>
            <person name="Vera ALvarez R."/>
            <person name="Arias-Moreno D.M."/>
            <person name="Jimenez-Jacinto V."/>
            <person name="Jimenez-Bremont J.F."/>
            <person name="Swaminathan K."/>
            <person name="Moose S.P."/>
            <person name="Guerrero-Gonzalez M.L."/>
            <person name="Marino-Ramirez L."/>
            <person name="Landsman D."/>
            <person name="Rodriguez-Kessler M."/>
            <person name="Delgado-Sanchez P."/>
        </authorList>
    </citation>
    <scope>NUCLEOTIDE SEQUENCE</scope>
    <source>
        <tissue evidence="1">Cladode</tissue>
    </source>
</reference>
<reference evidence="1" key="1">
    <citation type="journal article" date="2013" name="J. Plant Res.">
        <title>Effect of fungi and light on seed germination of three Opuntia species from semiarid lands of central Mexico.</title>
        <authorList>
            <person name="Delgado-Sanchez P."/>
            <person name="Jimenez-Bremont J.F."/>
            <person name="Guerrero-Gonzalez Mde L."/>
            <person name="Flores J."/>
        </authorList>
    </citation>
    <scope>NUCLEOTIDE SEQUENCE</scope>
    <source>
        <tissue evidence="1">Cladode</tissue>
    </source>
</reference>
<sequence>MYSLYSKLPLASLLATYLHHISHTEAPPSHPMPPHIKAEHQQEHWNLNNNNLHSWRTYLQNKPLFQTCTLLQALLEEQFANLETKFPSSLSDETHAIKAFYFSYQQTF</sequence>
<dbReference type="EMBL" id="GISG01237664">
    <property type="protein sequence ID" value="MBA4668004.1"/>
    <property type="molecule type" value="Transcribed_RNA"/>
</dbReference>
<organism evidence="1">
    <name type="scientific">Opuntia streptacantha</name>
    <name type="common">Prickly pear cactus</name>
    <name type="synonym">Opuntia cardona</name>
    <dbReference type="NCBI Taxonomy" id="393608"/>
    <lineage>
        <taxon>Eukaryota</taxon>
        <taxon>Viridiplantae</taxon>
        <taxon>Streptophyta</taxon>
        <taxon>Embryophyta</taxon>
        <taxon>Tracheophyta</taxon>
        <taxon>Spermatophyta</taxon>
        <taxon>Magnoliopsida</taxon>
        <taxon>eudicotyledons</taxon>
        <taxon>Gunneridae</taxon>
        <taxon>Pentapetalae</taxon>
        <taxon>Caryophyllales</taxon>
        <taxon>Cactineae</taxon>
        <taxon>Cactaceae</taxon>
        <taxon>Opuntioideae</taxon>
        <taxon>Opuntia</taxon>
    </lineage>
</organism>
<name>A0A7C9EGR5_OPUST</name>
<dbReference type="AlphaFoldDB" id="A0A7C9EGR5"/>